<evidence type="ECO:0000313" key="2">
    <source>
        <dbReference type="EMBL" id="UJO12110.1"/>
    </source>
</evidence>
<feature type="compositionally biased region" description="Basic and acidic residues" evidence="1">
    <location>
        <begin position="148"/>
        <end position="157"/>
    </location>
</feature>
<dbReference type="EMBL" id="CP090163">
    <property type="protein sequence ID" value="UJO12110.1"/>
    <property type="molecule type" value="Genomic_DNA"/>
</dbReference>
<dbReference type="InterPro" id="IPR038966">
    <property type="entry name" value="TMA17"/>
</dbReference>
<gene>
    <name evidence="2" type="ORF">CLAFUR5_01159</name>
</gene>
<feature type="region of interest" description="Disordered" evidence="1">
    <location>
        <begin position="100"/>
        <end position="171"/>
    </location>
</feature>
<dbReference type="KEGG" id="ffu:CLAFUR5_01159"/>
<dbReference type="AlphaFoldDB" id="A0A9Q8L753"/>
<dbReference type="PANTHER" id="PTHR40422">
    <property type="entry name" value="TRANSLATION MACHINERY-ASSOCIATED PROTEIN 17"/>
    <property type="match status" value="1"/>
</dbReference>
<proteinExistence type="predicted"/>
<dbReference type="GeneID" id="71981037"/>
<keyword evidence="3" id="KW-1185">Reference proteome</keyword>
<organism evidence="2 3">
    <name type="scientific">Passalora fulva</name>
    <name type="common">Tomato leaf mold</name>
    <name type="synonym">Cladosporium fulvum</name>
    <dbReference type="NCBI Taxonomy" id="5499"/>
    <lineage>
        <taxon>Eukaryota</taxon>
        <taxon>Fungi</taxon>
        <taxon>Dikarya</taxon>
        <taxon>Ascomycota</taxon>
        <taxon>Pezizomycotina</taxon>
        <taxon>Dothideomycetes</taxon>
        <taxon>Dothideomycetidae</taxon>
        <taxon>Mycosphaerellales</taxon>
        <taxon>Mycosphaerellaceae</taxon>
        <taxon>Fulvia</taxon>
    </lineage>
</organism>
<dbReference type="OMA" id="FIDETCE"/>
<dbReference type="GO" id="GO:0030674">
    <property type="term" value="F:protein-macromolecule adaptor activity"/>
    <property type="evidence" value="ECO:0007669"/>
    <property type="project" value="TreeGrafter"/>
</dbReference>
<evidence type="ECO:0000256" key="1">
    <source>
        <dbReference type="SAM" id="MobiDB-lite"/>
    </source>
</evidence>
<dbReference type="OrthoDB" id="548474at2759"/>
<dbReference type="Proteomes" id="UP000756132">
    <property type="component" value="Chromosome 1"/>
</dbReference>
<name>A0A9Q8L753_PASFU</name>
<feature type="compositionally biased region" description="Acidic residues" evidence="1">
    <location>
        <begin position="161"/>
        <end position="171"/>
    </location>
</feature>
<protein>
    <submittedName>
        <fullName evidence="2">Uncharacterized protein</fullName>
    </submittedName>
</protein>
<reference evidence="2" key="2">
    <citation type="journal article" date="2022" name="Microb. Genom.">
        <title>A chromosome-scale genome assembly of the tomato pathogen Cladosporium fulvum reveals a compartmentalized genome architecture and the presence of a dispensable chromosome.</title>
        <authorList>
            <person name="Zaccaron A.Z."/>
            <person name="Chen L.H."/>
            <person name="Samaras A."/>
            <person name="Stergiopoulos I."/>
        </authorList>
    </citation>
    <scope>NUCLEOTIDE SEQUENCE</scope>
    <source>
        <strain evidence="2">Race5_Kim</strain>
    </source>
</reference>
<evidence type="ECO:0000313" key="3">
    <source>
        <dbReference type="Proteomes" id="UP000756132"/>
    </source>
</evidence>
<reference evidence="2" key="1">
    <citation type="submission" date="2021-12" db="EMBL/GenBank/DDBJ databases">
        <authorList>
            <person name="Zaccaron A."/>
            <person name="Stergiopoulos I."/>
        </authorList>
    </citation>
    <scope>NUCLEOTIDE SEQUENCE</scope>
    <source>
        <strain evidence="2">Race5_Kim</strain>
    </source>
</reference>
<dbReference type="RefSeq" id="XP_047756476.1">
    <property type="nucleotide sequence ID" value="XM_047900307.1"/>
</dbReference>
<dbReference type="PANTHER" id="PTHR40422:SF1">
    <property type="entry name" value="TRANSLATION MACHINERY-ASSOCIATED PROTEIN 17"/>
    <property type="match status" value="1"/>
</dbReference>
<sequence length="171" mass="18775">MNWQPTDNPNLPADAFQVSPASQPISPALFAEAIQELPLDTLYAKAAELQNSISHLLDSNIQMKPFADEGDSDCKEAIEENDVVIKRFEERMELCKKEAQERGLGWSAHGSNTEEAPKANGHADGQVNGSASAAERDATRTRQTSGRLTDEEIRRQMDALVGEDEEDGVHL</sequence>
<dbReference type="GO" id="GO:0070682">
    <property type="term" value="P:proteasome regulatory particle assembly"/>
    <property type="evidence" value="ECO:0007669"/>
    <property type="project" value="InterPro"/>
</dbReference>
<accession>A0A9Q8L753</accession>